<comment type="caution">
    <text evidence="2">The sequence shown here is derived from an EMBL/GenBank/DDBJ whole genome shotgun (WGS) entry which is preliminary data.</text>
</comment>
<dbReference type="AlphaFoldDB" id="A0AAV9WBA4"/>
<dbReference type="GO" id="GO:0005524">
    <property type="term" value="F:ATP binding"/>
    <property type="evidence" value="ECO:0007669"/>
    <property type="project" value="InterPro"/>
</dbReference>
<evidence type="ECO:0000313" key="3">
    <source>
        <dbReference type="Proteomes" id="UP001370758"/>
    </source>
</evidence>
<name>A0AAV9WBA4_9PEZI</name>
<evidence type="ECO:0000313" key="2">
    <source>
        <dbReference type="EMBL" id="KAK6505489.1"/>
    </source>
</evidence>
<dbReference type="GO" id="GO:0016301">
    <property type="term" value="F:kinase activity"/>
    <property type="evidence" value="ECO:0007669"/>
    <property type="project" value="InterPro"/>
</dbReference>
<dbReference type="PANTHER" id="PTHR10285">
    <property type="entry name" value="URIDINE KINASE"/>
    <property type="match status" value="1"/>
</dbReference>
<gene>
    <name evidence="2" type="ORF">TWF481_007386</name>
</gene>
<dbReference type="Gene3D" id="3.40.50.300">
    <property type="entry name" value="P-loop containing nucleotide triphosphate hydrolases"/>
    <property type="match status" value="1"/>
</dbReference>
<dbReference type="InterPro" id="IPR027417">
    <property type="entry name" value="P-loop_NTPase"/>
</dbReference>
<protein>
    <recommendedName>
        <fullName evidence="1">Phosphoribulokinase/uridine kinase domain-containing protein</fullName>
    </recommendedName>
</protein>
<dbReference type="PRINTS" id="PR00988">
    <property type="entry name" value="URIDINKINASE"/>
</dbReference>
<dbReference type="InterPro" id="IPR006083">
    <property type="entry name" value="PRK/URK"/>
</dbReference>
<dbReference type="EMBL" id="JAVHJL010000004">
    <property type="protein sequence ID" value="KAK6505489.1"/>
    <property type="molecule type" value="Genomic_DNA"/>
</dbReference>
<evidence type="ECO:0000259" key="1">
    <source>
        <dbReference type="Pfam" id="PF00485"/>
    </source>
</evidence>
<proteinExistence type="predicted"/>
<reference evidence="2 3" key="1">
    <citation type="submission" date="2023-08" db="EMBL/GenBank/DDBJ databases">
        <authorList>
            <person name="Palmer J.M."/>
        </authorList>
    </citation>
    <scope>NUCLEOTIDE SEQUENCE [LARGE SCALE GENOMIC DNA]</scope>
    <source>
        <strain evidence="2 3">TWF481</strain>
    </source>
</reference>
<dbReference type="Pfam" id="PF00485">
    <property type="entry name" value="PRK"/>
    <property type="match status" value="1"/>
</dbReference>
<keyword evidence="3" id="KW-1185">Reference proteome</keyword>
<accession>A0AAV9WBA4</accession>
<dbReference type="Proteomes" id="UP001370758">
    <property type="component" value="Unassembled WGS sequence"/>
</dbReference>
<feature type="domain" description="Phosphoribulokinase/uridine kinase" evidence="1">
    <location>
        <begin position="79"/>
        <end position="276"/>
    </location>
</feature>
<sequence length="342" mass="37631">MISKMPLCVAPTLLQQQDALASLRHTQTSSSLEFDYFFQNVEHNAASQSQSQSPSTAALISQLSSYSYFSPTQMPSCIVVSISGGQAAGKKMVQAAVAGRLRELSGGRLRITCLSMGDFVKRLGESEREEARSGGRDMDCIEAYDLDHLALTIQNIKSNQPNITLPKFNILTFQHDDQEVPLLPTNDLGETGPTDVLIVEGCYMLCEKRLVEMADIKVFVDVNADARLGRRVVRDTEERGIPLDRVFDQYLRFGKRAFEGRIEPAKSRADVILPRGVEGAAIDLIALGIWDDISAKSDSVNNFSGGLSAEHERKALLVGKTVGEKQTISIGEVDLERFYDPI</sequence>
<dbReference type="SUPFAM" id="SSF52540">
    <property type="entry name" value="P-loop containing nucleoside triphosphate hydrolases"/>
    <property type="match status" value="1"/>
</dbReference>
<organism evidence="2 3">
    <name type="scientific">Arthrobotrys musiformis</name>
    <dbReference type="NCBI Taxonomy" id="47236"/>
    <lineage>
        <taxon>Eukaryota</taxon>
        <taxon>Fungi</taxon>
        <taxon>Dikarya</taxon>
        <taxon>Ascomycota</taxon>
        <taxon>Pezizomycotina</taxon>
        <taxon>Orbiliomycetes</taxon>
        <taxon>Orbiliales</taxon>
        <taxon>Orbiliaceae</taxon>
        <taxon>Arthrobotrys</taxon>
    </lineage>
</organism>